<organism evidence="3 4">
    <name type="scientific">Physcomitrium patens</name>
    <name type="common">Spreading-leaved earth moss</name>
    <name type="synonym">Physcomitrella patens</name>
    <dbReference type="NCBI Taxonomy" id="3218"/>
    <lineage>
        <taxon>Eukaryota</taxon>
        <taxon>Viridiplantae</taxon>
        <taxon>Streptophyta</taxon>
        <taxon>Embryophyta</taxon>
        <taxon>Bryophyta</taxon>
        <taxon>Bryophytina</taxon>
        <taxon>Bryopsida</taxon>
        <taxon>Funariidae</taxon>
        <taxon>Funariales</taxon>
        <taxon>Funariaceae</taxon>
        <taxon>Physcomitrium</taxon>
    </lineage>
</organism>
<keyword evidence="2" id="KW-0812">Transmembrane</keyword>
<dbReference type="EMBL" id="ABEU02000021">
    <property type="status" value="NOT_ANNOTATED_CDS"/>
    <property type="molecule type" value="Genomic_DNA"/>
</dbReference>
<feature type="transmembrane region" description="Helical" evidence="2">
    <location>
        <begin position="174"/>
        <end position="197"/>
    </location>
</feature>
<accession>A0A7I4FDQ4</accession>
<feature type="region of interest" description="Disordered" evidence="1">
    <location>
        <begin position="59"/>
        <end position="84"/>
    </location>
</feature>
<feature type="region of interest" description="Disordered" evidence="1">
    <location>
        <begin position="1"/>
        <end position="22"/>
    </location>
</feature>
<dbReference type="PANTHER" id="PTHR33287:SF11">
    <property type="entry name" value="OS03G0778400 PROTEIN"/>
    <property type="match status" value="1"/>
</dbReference>
<reference evidence="3" key="3">
    <citation type="submission" date="2020-12" db="UniProtKB">
        <authorList>
            <consortium name="EnsemblPlants"/>
        </authorList>
    </citation>
    <scope>IDENTIFICATION</scope>
</reference>
<evidence type="ECO:0000256" key="1">
    <source>
        <dbReference type="SAM" id="MobiDB-lite"/>
    </source>
</evidence>
<dbReference type="InParanoid" id="A0A7I4FDQ4"/>
<reference evidence="3 4" key="2">
    <citation type="journal article" date="2018" name="Plant J.">
        <title>The Physcomitrella patens chromosome-scale assembly reveals moss genome structure and evolution.</title>
        <authorList>
            <person name="Lang D."/>
            <person name="Ullrich K.K."/>
            <person name="Murat F."/>
            <person name="Fuchs J."/>
            <person name="Jenkins J."/>
            <person name="Haas F.B."/>
            <person name="Piednoel M."/>
            <person name="Gundlach H."/>
            <person name="Van Bel M."/>
            <person name="Meyberg R."/>
            <person name="Vives C."/>
            <person name="Morata J."/>
            <person name="Symeonidi A."/>
            <person name="Hiss M."/>
            <person name="Muchero W."/>
            <person name="Kamisugi Y."/>
            <person name="Saleh O."/>
            <person name="Blanc G."/>
            <person name="Decker E.L."/>
            <person name="van Gessel N."/>
            <person name="Grimwood J."/>
            <person name="Hayes R.D."/>
            <person name="Graham S.W."/>
            <person name="Gunter L.E."/>
            <person name="McDaniel S.F."/>
            <person name="Hoernstein S.N.W."/>
            <person name="Larsson A."/>
            <person name="Li F.W."/>
            <person name="Perroud P.F."/>
            <person name="Phillips J."/>
            <person name="Ranjan P."/>
            <person name="Rokshar D.S."/>
            <person name="Rothfels C.J."/>
            <person name="Schneider L."/>
            <person name="Shu S."/>
            <person name="Stevenson D.W."/>
            <person name="Thummler F."/>
            <person name="Tillich M."/>
            <person name="Villarreal Aguilar J.C."/>
            <person name="Widiez T."/>
            <person name="Wong G.K."/>
            <person name="Wymore A."/>
            <person name="Zhang Y."/>
            <person name="Zimmer A.D."/>
            <person name="Quatrano R.S."/>
            <person name="Mayer K.F.X."/>
            <person name="Goodstein D."/>
            <person name="Casacuberta J.M."/>
            <person name="Vandepoele K."/>
            <person name="Reski R."/>
            <person name="Cuming A.C."/>
            <person name="Tuskan G.A."/>
            <person name="Maumus F."/>
            <person name="Salse J."/>
            <person name="Schmutz J."/>
            <person name="Rensing S.A."/>
        </authorList>
    </citation>
    <scope>NUCLEOTIDE SEQUENCE [LARGE SCALE GENOMIC DNA]</scope>
    <source>
        <strain evidence="3 4">cv. Gransden 2004</strain>
    </source>
</reference>
<feature type="transmembrane region" description="Helical" evidence="2">
    <location>
        <begin position="203"/>
        <end position="222"/>
    </location>
</feature>
<dbReference type="EnsemblPlants" id="Pp3c21_11590V3.3">
    <property type="protein sequence ID" value="Pp3c21_11590V3.3"/>
    <property type="gene ID" value="Pp3c21_11590"/>
</dbReference>
<keyword evidence="2" id="KW-0472">Membrane</keyword>
<feature type="compositionally biased region" description="Low complexity" evidence="1">
    <location>
        <begin position="59"/>
        <end position="70"/>
    </location>
</feature>
<name>A0A7I4FDQ4_PHYPA</name>
<protein>
    <submittedName>
        <fullName evidence="3">Uncharacterized protein</fullName>
    </submittedName>
</protein>
<evidence type="ECO:0000313" key="4">
    <source>
        <dbReference type="Proteomes" id="UP000006727"/>
    </source>
</evidence>
<feature type="compositionally biased region" description="Basic and acidic residues" evidence="1">
    <location>
        <begin position="73"/>
        <end position="84"/>
    </location>
</feature>
<proteinExistence type="predicted"/>
<keyword evidence="4" id="KW-1185">Reference proteome</keyword>
<dbReference type="AlphaFoldDB" id="A0A7I4FDQ4"/>
<keyword evidence="2" id="KW-1133">Transmembrane helix</keyword>
<reference evidence="3 4" key="1">
    <citation type="journal article" date="2008" name="Science">
        <title>The Physcomitrella genome reveals evolutionary insights into the conquest of land by plants.</title>
        <authorList>
            <person name="Rensing S."/>
            <person name="Lang D."/>
            <person name="Zimmer A."/>
            <person name="Terry A."/>
            <person name="Salamov A."/>
            <person name="Shapiro H."/>
            <person name="Nishiyama T."/>
            <person name="Perroud P.-F."/>
            <person name="Lindquist E."/>
            <person name="Kamisugi Y."/>
            <person name="Tanahashi T."/>
            <person name="Sakakibara K."/>
            <person name="Fujita T."/>
            <person name="Oishi K."/>
            <person name="Shin-I T."/>
            <person name="Kuroki Y."/>
            <person name="Toyoda A."/>
            <person name="Suzuki Y."/>
            <person name="Hashimoto A."/>
            <person name="Yamaguchi K."/>
            <person name="Sugano A."/>
            <person name="Kohara Y."/>
            <person name="Fujiyama A."/>
            <person name="Anterola A."/>
            <person name="Aoki S."/>
            <person name="Ashton N."/>
            <person name="Barbazuk W.B."/>
            <person name="Barker E."/>
            <person name="Bennetzen J."/>
            <person name="Bezanilla M."/>
            <person name="Blankenship R."/>
            <person name="Cho S.H."/>
            <person name="Dutcher S."/>
            <person name="Estelle M."/>
            <person name="Fawcett J.A."/>
            <person name="Gundlach H."/>
            <person name="Hanada K."/>
            <person name="Heyl A."/>
            <person name="Hicks K.A."/>
            <person name="Hugh J."/>
            <person name="Lohr M."/>
            <person name="Mayer K."/>
            <person name="Melkozernov A."/>
            <person name="Murata T."/>
            <person name="Nelson D."/>
            <person name="Pils B."/>
            <person name="Prigge M."/>
            <person name="Reiss B."/>
            <person name="Renner T."/>
            <person name="Rombauts S."/>
            <person name="Rushton P."/>
            <person name="Sanderfoot A."/>
            <person name="Schween G."/>
            <person name="Shiu S.-H."/>
            <person name="Stueber K."/>
            <person name="Theodoulou F.L."/>
            <person name="Tu H."/>
            <person name="Van de Peer Y."/>
            <person name="Verrier P.J."/>
            <person name="Waters E."/>
            <person name="Wood A."/>
            <person name="Yang L."/>
            <person name="Cove D."/>
            <person name="Cuming A."/>
            <person name="Hasebe M."/>
            <person name="Lucas S."/>
            <person name="Mishler D.B."/>
            <person name="Reski R."/>
            <person name="Grigoriev I."/>
            <person name="Quatrano R.S."/>
            <person name="Boore J.L."/>
        </authorList>
    </citation>
    <scope>NUCLEOTIDE SEQUENCE [LARGE SCALE GENOMIC DNA]</scope>
    <source>
        <strain evidence="3 4">cv. Gransden 2004</strain>
    </source>
</reference>
<gene>
    <name evidence="3" type="primary">LOC112274339</name>
</gene>
<evidence type="ECO:0000256" key="2">
    <source>
        <dbReference type="SAM" id="Phobius"/>
    </source>
</evidence>
<dbReference type="Gramene" id="Pp3c21_11590V3.3">
    <property type="protein sequence ID" value="Pp3c21_11590V3.3"/>
    <property type="gene ID" value="Pp3c21_11590"/>
</dbReference>
<sequence>MENGTPAHGDLGSNAQVQSRPVCKSVVVEEELPENGSSGNVARVGTATVLFSTERSGVGVAGSSVSSQGSDTLEPRFRGSTSETREFSGEIQLTQPARNHHHVSVDICEPAEAGGDPDDDPQIALKIANNLAELNSGRHPKLKLAFDDWEESFGLHQKRREYKESRRDAVRNEIYQVIGFYVVFQGVIFTAVAQASMLRCQNWWTSFLLSLLTSLVTAAVVIQKVTDFWALEKTIADEKNAIKIYKERINKVKLWIGPSKFNFSSHARDGTPRTIQKLELSVRIYGITAFAGGFSAYQGLKHNQVNSEIGQLWRLSSNGSNSDDCVDNKYVTIIEDAGSSYTPPKRPRRAHTNPLGVTAVADVSSSDSGPVSKSLLKMIIIRQ</sequence>
<dbReference type="Proteomes" id="UP000006727">
    <property type="component" value="Chromosome 21"/>
</dbReference>
<evidence type="ECO:0000313" key="3">
    <source>
        <dbReference type="EnsemblPlants" id="Pp3c21_11590V3.3"/>
    </source>
</evidence>
<dbReference type="PANTHER" id="PTHR33287">
    <property type="entry name" value="OS03G0453550 PROTEIN"/>
    <property type="match status" value="1"/>
</dbReference>